<dbReference type="OrthoDB" id="777519at2759"/>
<keyword evidence="2" id="KW-1185">Reference proteome</keyword>
<evidence type="ECO:0000313" key="2">
    <source>
        <dbReference type="Proteomes" id="UP001055439"/>
    </source>
</evidence>
<dbReference type="Proteomes" id="UP001055439">
    <property type="component" value="Chromosome 6"/>
</dbReference>
<evidence type="ECO:0000313" key="1">
    <source>
        <dbReference type="EMBL" id="URE12627.1"/>
    </source>
</evidence>
<dbReference type="EMBL" id="CP097508">
    <property type="protein sequence ID" value="URE12627.1"/>
    <property type="molecule type" value="Genomic_DNA"/>
</dbReference>
<dbReference type="AlphaFoldDB" id="A0A9E7GI13"/>
<sequence>MTVEEFSPFEDLPLFNDSSCFGTWEPRIPEATTARVGFPAAADTSTTAWDSGFGSATWHEDDYFHEIGDLFPLEPLPAVF</sequence>
<organism evidence="1 2">
    <name type="scientific">Musa troglodytarum</name>
    <name type="common">fe'i banana</name>
    <dbReference type="NCBI Taxonomy" id="320322"/>
    <lineage>
        <taxon>Eukaryota</taxon>
        <taxon>Viridiplantae</taxon>
        <taxon>Streptophyta</taxon>
        <taxon>Embryophyta</taxon>
        <taxon>Tracheophyta</taxon>
        <taxon>Spermatophyta</taxon>
        <taxon>Magnoliopsida</taxon>
        <taxon>Liliopsida</taxon>
        <taxon>Zingiberales</taxon>
        <taxon>Musaceae</taxon>
        <taxon>Musa</taxon>
    </lineage>
</organism>
<name>A0A9E7GI13_9LILI</name>
<protein>
    <submittedName>
        <fullName evidence="1">AP2 domain containing protein</fullName>
    </submittedName>
</protein>
<accession>A0A9E7GI13</accession>
<reference evidence="1" key="1">
    <citation type="submission" date="2022-05" db="EMBL/GenBank/DDBJ databases">
        <title>The Musa troglodytarum L. genome provides insights into the mechanism of non-climacteric behaviour and enrichment of carotenoids.</title>
        <authorList>
            <person name="Wang J."/>
        </authorList>
    </citation>
    <scope>NUCLEOTIDE SEQUENCE</scope>
    <source>
        <tissue evidence="1">Leaf</tissue>
    </source>
</reference>
<gene>
    <name evidence="1" type="ORF">MUK42_04061</name>
</gene>
<proteinExistence type="predicted"/>